<dbReference type="GO" id="GO:0022625">
    <property type="term" value="C:cytosolic large ribosomal subunit"/>
    <property type="evidence" value="ECO:0007669"/>
    <property type="project" value="TreeGrafter"/>
</dbReference>
<dbReference type="InterPro" id="IPR014722">
    <property type="entry name" value="Rib_uL2_dom2"/>
</dbReference>
<dbReference type="Proteomes" id="UP001177140">
    <property type="component" value="Unassembled WGS sequence"/>
</dbReference>
<reference evidence="5" key="1">
    <citation type="submission" date="2022-03" db="EMBL/GenBank/DDBJ databases">
        <title>A functionally conserved STORR gene fusion in Papaver species that diverged 16.8 million years ago.</title>
        <authorList>
            <person name="Catania T."/>
        </authorList>
    </citation>
    <scope>NUCLEOTIDE SEQUENCE</scope>
    <source>
        <strain evidence="5">S-191538</strain>
    </source>
</reference>
<evidence type="ECO:0000313" key="5">
    <source>
        <dbReference type="EMBL" id="MCL7046465.1"/>
    </source>
</evidence>
<feature type="domain" description="Large ribosomal subunit protein uL2 C-terminal" evidence="4">
    <location>
        <begin position="15"/>
        <end position="112"/>
    </location>
</feature>
<dbReference type="InterPro" id="IPR022669">
    <property type="entry name" value="Ribosomal_uL2_C"/>
</dbReference>
<dbReference type="Gene3D" id="4.10.950.10">
    <property type="entry name" value="Ribosomal protein L2, domain 3"/>
    <property type="match status" value="1"/>
</dbReference>
<evidence type="ECO:0000256" key="1">
    <source>
        <dbReference type="ARBA" id="ARBA00005636"/>
    </source>
</evidence>
<dbReference type="PANTHER" id="PTHR13691:SF16">
    <property type="entry name" value="LARGE RIBOSOMAL SUBUNIT PROTEIN UL2"/>
    <property type="match status" value="1"/>
</dbReference>
<proteinExistence type="inferred from homology"/>
<dbReference type="SUPFAM" id="SSF50104">
    <property type="entry name" value="Translation proteins SH3-like domain"/>
    <property type="match status" value="1"/>
</dbReference>
<protein>
    <recommendedName>
        <fullName evidence="4">Large ribosomal subunit protein uL2 C-terminal domain-containing protein</fullName>
    </recommendedName>
</protein>
<evidence type="ECO:0000313" key="6">
    <source>
        <dbReference type="Proteomes" id="UP001177140"/>
    </source>
</evidence>
<keyword evidence="6" id="KW-1185">Reference proteome</keyword>
<dbReference type="InterPro" id="IPR008991">
    <property type="entry name" value="Translation_prot_SH3-like_sf"/>
</dbReference>
<dbReference type="InterPro" id="IPR014726">
    <property type="entry name" value="Ribosomal_uL2_dom3"/>
</dbReference>
<comment type="similarity">
    <text evidence="1">Belongs to the universal ribosomal protein uL2 family.</text>
</comment>
<keyword evidence="2" id="KW-0689">Ribosomal protein</keyword>
<gene>
    <name evidence="5" type="ORF">MKW94_024129</name>
</gene>
<dbReference type="InterPro" id="IPR002171">
    <property type="entry name" value="Ribosomal_uL2"/>
</dbReference>
<evidence type="ECO:0000256" key="2">
    <source>
        <dbReference type="ARBA" id="ARBA00022980"/>
    </source>
</evidence>
<evidence type="ECO:0000256" key="3">
    <source>
        <dbReference type="ARBA" id="ARBA00023274"/>
    </source>
</evidence>
<evidence type="ECO:0000259" key="4">
    <source>
        <dbReference type="SMART" id="SM01382"/>
    </source>
</evidence>
<dbReference type="GO" id="GO:0003723">
    <property type="term" value="F:RNA binding"/>
    <property type="evidence" value="ECO:0007669"/>
    <property type="project" value="TreeGrafter"/>
</dbReference>
<dbReference type="PANTHER" id="PTHR13691">
    <property type="entry name" value="RIBOSOMAL PROTEIN L2"/>
    <property type="match status" value="1"/>
</dbReference>
<dbReference type="SMART" id="SM01382">
    <property type="entry name" value="Ribosomal_L2_C"/>
    <property type="match status" value="1"/>
</dbReference>
<name>A0AA41VSH4_PAPNU</name>
<dbReference type="GO" id="GO:0003735">
    <property type="term" value="F:structural constituent of ribosome"/>
    <property type="evidence" value="ECO:0007669"/>
    <property type="project" value="InterPro"/>
</dbReference>
<dbReference type="AlphaFoldDB" id="A0AA41VSH4"/>
<accession>A0AA41VSH4</accession>
<dbReference type="EMBL" id="JAJJMA010281524">
    <property type="protein sequence ID" value="MCL7046465.1"/>
    <property type="molecule type" value="Genomic_DNA"/>
</dbReference>
<comment type="caution">
    <text evidence="5">The sequence shown here is derived from an EMBL/GenBank/DDBJ whole genome shotgun (WGS) entry which is preliminary data.</text>
</comment>
<dbReference type="GO" id="GO:0002181">
    <property type="term" value="P:cytoplasmic translation"/>
    <property type="evidence" value="ECO:0007669"/>
    <property type="project" value="TreeGrafter"/>
</dbReference>
<dbReference type="Gene3D" id="2.30.30.30">
    <property type="match status" value="1"/>
</dbReference>
<organism evidence="5 6">
    <name type="scientific">Papaver nudicaule</name>
    <name type="common">Iceland poppy</name>
    <dbReference type="NCBI Taxonomy" id="74823"/>
    <lineage>
        <taxon>Eukaryota</taxon>
        <taxon>Viridiplantae</taxon>
        <taxon>Streptophyta</taxon>
        <taxon>Embryophyta</taxon>
        <taxon>Tracheophyta</taxon>
        <taxon>Spermatophyta</taxon>
        <taxon>Magnoliopsida</taxon>
        <taxon>Ranunculales</taxon>
        <taxon>Papaveraceae</taxon>
        <taxon>Papaveroideae</taxon>
        <taxon>Papaver</taxon>
    </lineage>
</organism>
<sequence>MHTGQFLYCGKKANLMVGNVLPSRSIPEGAVVCNVEHHVGDKSHRGTLARASGDCAIPSGAKIIVPGQVDGGGRTEKLMSKAGNANPVEHLYGGGNHQHIGHASAVRRDAPPGQKVGLIAAWRTGSLRGQAAALAFKTDKASVSL</sequence>
<keyword evidence="3" id="KW-0687">Ribonucleoprotein</keyword>